<proteinExistence type="predicted"/>
<dbReference type="AlphaFoldDB" id="A0A137P205"/>
<dbReference type="InterPro" id="IPR036157">
    <property type="entry name" value="dUTPase-like_sf"/>
</dbReference>
<feature type="region of interest" description="Disordered" evidence="1">
    <location>
        <begin position="1"/>
        <end position="34"/>
    </location>
</feature>
<feature type="region of interest" description="Disordered" evidence="1">
    <location>
        <begin position="393"/>
        <end position="420"/>
    </location>
</feature>
<dbReference type="SUPFAM" id="SSF51283">
    <property type="entry name" value="dUTPase-like"/>
    <property type="match status" value="1"/>
</dbReference>
<accession>A0A137P205</accession>
<organism evidence="2 3">
    <name type="scientific">Conidiobolus coronatus (strain ATCC 28846 / CBS 209.66 / NRRL 28638)</name>
    <name type="common">Delacroixia coronata</name>
    <dbReference type="NCBI Taxonomy" id="796925"/>
    <lineage>
        <taxon>Eukaryota</taxon>
        <taxon>Fungi</taxon>
        <taxon>Fungi incertae sedis</taxon>
        <taxon>Zoopagomycota</taxon>
        <taxon>Entomophthoromycotina</taxon>
        <taxon>Entomophthoromycetes</taxon>
        <taxon>Entomophthorales</taxon>
        <taxon>Ancylistaceae</taxon>
        <taxon>Conidiobolus</taxon>
    </lineage>
</organism>
<keyword evidence="3" id="KW-1185">Reference proteome</keyword>
<feature type="compositionally biased region" description="Polar residues" evidence="1">
    <location>
        <begin position="1"/>
        <end position="15"/>
    </location>
</feature>
<dbReference type="Proteomes" id="UP000070444">
    <property type="component" value="Unassembled WGS sequence"/>
</dbReference>
<evidence type="ECO:0000313" key="2">
    <source>
        <dbReference type="EMBL" id="KXN68911.1"/>
    </source>
</evidence>
<dbReference type="Gene3D" id="2.70.40.10">
    <property type="match status" value="1"/>
</dbReference>
<evidence type="ECO:0000313" key="3">
    <source>
        <dbReference type="Proteomes" id="UP000070444"/>
    </source>
</evidence>
<feature type="region of interest" description="Disordered" evidence="1">
    <location>
        <begin position="656"/>
        <end position="685"/>
    </location>
</feature>
<evidence type="ECO:0000256" key="1">
    <source>
        <dbReference type="SAM" id="MobiDB-lite"/>
    </source>
</evidence>
<reference evidence="2 3" key="1">
    <citation type="journal article" date="2015" name="Genome Biol. Evol.">
        <title>Phylogenomic analyses indicate that early fungi evolved digesting cell walls of algal ancestors of land plants.</title>
        <authorList>
            <person name="Chang Y."/>
            <person name="Wang S."/>
            <person name="Sekimoto S."/>
            <person name="Aerts A.L."/>
            <person name="Choi C."/>
            <person name="Clum A."/>
            <person name="LaButti K.M."/>
            <person name="Lindquist E.A."/>
            <person name="Yee Ngan C."/>
            <person name="Ohm R.A."/>
            <person name="Salamov A.A."/>
            <person name="Grigoriev I.V."/>
            <person name="Spatafora J.W."/>
            <person name="Berbee M.L."/>
        </authorList>
    </citation>
    <scope>NUCLEOTIDE SEQUENCE [LARGE SCALE GENOMIC DNA]</scope>
    <source>
        <strain evidence="2 3">NRRL 28638</strain>
    </source>
</reference>
<dbReference type="EMBL" id="KQ964555">
    <property type="protein sequence ID" value="KXN68911.1"/>
    <property type="molecule type" value="Genomic_DNA"/>
</dbReference>
<sequence length="685" mass="77650">MARPQTSGRSSNANESFPPAVPLRGRGISEENSPFNPSCTTAINEALGRVYGVLDRLPYYIRKELGREEDEPVDIHYVSPTTSMRSRVNPVIHSAPIIEPRQAARSTRWLRDIPMLPDSEEERDRWIERLTNLGRVSNIPVQDVAADILGKVPQNEQFKLVSIFDGYINPTWDNLKTELEVTLLSPHYAAQCELEYQRAFQYDHETTQEWHDCIHRLGSRSTVPLHMTINRRFYDGLKLSIKGMLTQKYPNAWNQSVKTLLPIANNFEHGLRYNHGIEALRQQLLAPNHNTVTTTQHKNFKRRADKKIDLNAVELEDSNAEEENSTQEEEADTNMIEYEDYDETEYPFEAENCLLDQLAAERRKSDEMSNIESKPKRTRGRPPIARLTPIQLRGKQQLGSQEVEDQSMEIDPTPTSSTSATLNLADKISKTKFNTLPLEEQKKYMSQYTLPENGINTPKNIFAEEENLPAFSSIEVTPEIGSNKKKITEELVLKAMKAPINTTIGELSMVCPAFRAAAQKQLNPKTAKEIFTTEDVEESTNTYQHLNLYSNEPTDLAQIEASTIHLNAPDDIYIQPHSTRKVTTSIELDVPAGHVLEINPAGSTSTNQNLILEARTYYPGNDQQLEVELSNKTNATAVVAKTELMAVLTMKPWVSPIEDEQGPSEEKHKVPYKWPNHPRTAASEH</sequence>
<gene>
    <name evidence="2" type="ORF">CONCODRAFT_71887</name>
</gene>
<name>A0A137P205_CONC2</name>
<protein>
    <submittedName>
        <fullName evidence="2">Uncharacterized protein</fullName>
    </submittedName>
</protein>